<gene>
    <name evidence="5" type="ORF">Nepgr_026749</name>
</gene>
<evidence type="ECO:0008006" key="7">
    <source>
        <dbReference type="Google" id="ProtNLM"/>
    </source>
</evidence>
<organism evidence="5 6">
    <name type="scientific">Nepenthes gracilis</name>
    <name type="common">Slender pitcher plant</name>
    <dbReference type="NCBI Taxonomy" id="150966"/>
    <lineage>
        <taxon>Eukaryota</taxon>
        <taxon>Viridiplantae</taxon>
        <taxon>Streptophyta</taxon>
        <taxon>Embryophyta</taxon>
        <taxon>Tracheophyta</taxon>
        <taxon>Spermatophyta</taxon>
        <taxon>Magnoliopsida</taxon>
        <taxon>eudicotyledons</taxon>
        <taxon>Gunneridae</taxon>
        <taxon>Pentapetalae</taxon>
        <taxon>Caryophyllales</taxon>
        <taxon>Nepenthaceae</taxon>
        <taxon>Nepenthes</taxon>
    </lineage>
</organism>
<feature type="region of interest" description="Disordered" evidence="2">
    <location>
        <begin position="127"/>
        <end position="155"/>
    </location>
</feature>
<proteinExistence type="predicted"/>
<dbReference type="InterPro" id="IPR056813">
    <property type="entry name" value="GIL1_IRKI_C"/>
</dbReference>
<dbReference type="InterPro" id="IPR040225">
    <property type="entry name" value="GIL1-like"/>
</dbReference>
<dbReference type="Pfam" id="PF04859">
    <property type="entry name" value="DUF641"/>
    <property type="match status" value="1"/>
</dbReference>
<dbReference type="InterPro" id="IPR006943">
    <property type="entry name" value="DUF641_pln"/>
</dbReference>
<evidence type="ECO:0000259" key="4">
    <source>
        <dbReference type="Pfam" id="PF24994"/>
    </source>
</evidence>
<evidence type="ECO:0000256" key="2">
    <source>
        <dbReference type="SAM" id="MobiDB-lite"/>
    </source>
</evidence>
<evidence type="ECO:0000313" key="6">
    <source>
        <dbReference type="Proteomes" id="UP001279734"/>
    </source>
</evidence>
<dbReference type="PANTHER" id="PTHR31161">
    <property type="entry name" value="PROTEIN GRAVITROPIC IN THE LIGHT 1"/>
    <property type="match status" value="1"/>
</dbReference>
<name>A0AAD3TAB8_NEPGR</name>
<accession>A0AAD3TAB8</accession>
<comment type="caution">
    <text evidence="5">The sequence shown here is derived from an EMBL/GenBank/DDBJ whole genome shotgun (WGS) entry which is preliminary data.</text>
</comment>
<dbReference type="AlphaFoldDB" id="A0AAD3TAB8"/>
<dbReference type="Pfam" id="PF24994">
    <property type="entry name" value="GIL1_IRKI_C"/>
    <property type="match status" value="1"/>
</dbReference>
<evidence type="ECO:0000259" key="3">
    <source>
        <dbReference type="Pfam" id="PF04859"/>
    </source>
</evidence>
<dbReference type="GO" id="GO:0009639">
    <property type="term" value="P:response to red or far red light"/>
    <property type="evidence" value="ECO:0007669"/>
    <property type="project" value="InterPro"/>
</dbReference>
<feature type="coiled-coil region" evidence="1">
    <location>
        <begin position="234"/>
        <end position="289"/>
    </location>
</feature>
<feature type="compositionally biased region" description="Basic and acidic residues" evidence="2">
    <location>
        <begin position="127"/>
        <end position="140"/>
    </location>
</feature>
<sequence length="537" mass="61429">MSAHFSQFFNRLLFPSCPSLSFPLRCLVPNLELWFLSVLPSPVLSPSLHCESCFVAIGSHDLSEVLFLTWQFSTIFLKMDSVPRSAITPSKSRLARTFAKVLHVRAATGIAPDDGFQKLKSHENTREFKTEEKLKVDHQTNGHRSKSSVENPKEQHRDELVVDALLAKIFASISSIKAAYSQLQLAQSPYDADGIQSSDQIVVSELKNLSELKRLYLTKQPHPHSEKALISAEIQELRSLLKIYEITGKKLESQMKLKESEITFYKEKLEEIKRENRLLEKRLNSSGQLSVPGNLHLSGLNPTHFIPVLWHAIRSIRSFVKLMISEMQSAAWDLDAAVNAIHPGVIYWRREHQCFAIESFVCREMFDSFHSPECSAPEKKKQQSMFFDRFVKMKSFKAKDYLSEKPKSTFGKFCREKYLRLVHAKMESSFFGNLNQRRLIESGEFPETSFFTTFSEMAKRMWLLRCLALSFEPAASIFQAKKGCRFSEVYMESLADEAFMQNNDKSPDTEPTVAFTVVPGFMIGKAVIQCQVYLSRP</sequence>
<reference evidence="5" key="1">
    <citation type="submission" date="2023-05" db="EMBL/GenBank/DDBJ databases">
        <title>Nepenthes gracilis genome sequencing.</title>
        <authorList>
            <person name="Fukushima K."/>
        </authorList>
    </citation>
    <scope>NUCLEOTIDE SEQUENCE</scope>
    <source>
        <strain evidence="5">SING2019-196</strain>
    </source>
</reference>
<dbReference type="EMBL" id="BSYO01000028">
    <property type="protein sequence ID" value="GMH24906.1"/>
    <property type="molecule type" value="Genomic_DNA"/>
</dbReference>
<evidence type="ECO:0000313" key="5">
    <source>
        <dbReference type="EMBL" id="GMH24906.1"/>
    </source>
</evidence>
<keyword evidence="6" id="KW-1185">Reference proteome</keyword>
<feature type="domain" description="DUF641" evidence="3">
    <location>
        <begin position="161"/>
        <end position="282"/>
    </location>
</feature>
<feature type="domain" description="GIL1/IRKI C-terminal" evidence="4">
    <location>
        <begin position="477"/>
        <end position="533"/>
    </location>
</feature>
<evidence type="ECO:0000256" key="1">
    <source>
        <dbReference type="SAM" id="Coils"/>
    </source>
</evidence>
<protein>
    <recommendedName>
        <fullName evidence="7">DUF641 domain-containing protein</fullName>
    </recommendedName>
</protein>
<dbReference type="GO" id="GO:0009959">
    <property type="term" value="P:negative gravitropism"/>
    <property type="evidence" value="ECO:0007669"/>
    <property type="project" value="InterPro"/>
</dbReference>
<dbReference type="Proteomes" id="UP001279734">
    <property type="component" value="Unassembled WGS sequence"/>
</dbReference>
<keyword evidence="1" id="KW-0175">Coiled coil</keyword>